<dbReference type="GO" id="GO:0005739">
    <property type="term" value="C:mitochondrion"/>
    <property type="evidence" value="ECO:0007669"/>
    <property type="project" value="UniProtKB-SubCell"/>
</dbReference>
<evidence type="ECO:0000313" key="7">
    <source>
        <dbReference type="EMBL" id="KAA0189277.1"/>
    </source>
</evidence>
<name>A0A8E0RPM8_9TREM</name>
<dbReference type="GO" id="GO:0047496">
    <property type="term" value="P:vesicle transport along microtubule"/>
    <property type="evidence" value="ECO:0007669"/>
    <property type="project" value="TreeGrafter"/>
</dbReference>
<feature type="region of interest" description="Disordered" evidence="5">
    <location>
        <begin position="539"/>
        <end position="587"/>
    </location>
</feature>
<dbReference type="GO" id="GO:0006605">
    <property type="term" value="P:protein targeting"/>
    <property type="evidence" value="ECO:0007669"/>
    <property type="project" value="TreeGrafter"/>
</dbReference>
<feature type="region of interest" description="Disordered" evidence="5">
    <location>
        <begin position="627"/>
        <end position="694"/>
    </location>
</feature>
<dbReference type="GO" id="GO:0048311">
    <property type="term" value="P:mitochondrion distribution"/>
    <property type="evidence" value="ECO:0007669"/>
    <property type="project" value="TreeGrafter"/>
</dbReference>
<feature type="compositionally biased region" description="Polar residues" evidence="5">
    <location>
        <begin position="733"/>
        <end position="755"/>
    </location>
</feature>
<evidence type="ECO:0000256" key="5">
    <source>
        <dbReference type="SAM" id="MobiDB-lite"/>
    </source>
</evidence>
<accession>A0A8E0RPM8</accession>
<keyword evidence="3" id="KW-0496">Mitochondrion</keyword>
<organism evidence="7 8">
    <name type="scientific">Fasciolopsis buskii</name>
    <dbReference type="NCBI Taxonomy" id="27845"/>
    <lineage>
        <taxon>Eukaryota</taxon>
        <taxon>Metazoa</taxon>
        <taxon>Spiralia</taxon>
        <taxon>Lophotrochozoa</taxon>
        <taxon>Platyhelminthes</taxon>
        <taxon>Trematoda</taxon>
        <taxon>Digenea</taxon>
        <taxon>Plagiorchiida</taxon>
        <taxon>Echinostomata</taxon>
        <taxon>Echinostomatoidea</taxon>
        <taxon>Fasciolidae</taxon>
        <taxon>Fasciolopsis</taxon>
    </lineage>
</organism>
<sequence>IFDLFGLPGFLLTTADQNQSSCEQNTGAANFVSNPDLLLSQRKYLSTTSSGLCLSSVDSAQSDSQTDCFGRSLSDLSSLTPEPSLFGSFYNTQTSHDLAADPGVSEADNPLAEIELVSLTGNKSTPRYRLRVDPCTAFLGYSHQDFTGARKATKRLKSILPFFPGGLTTIPSEDNLNDLESKKSGAFSDASIGNVETDEESELENDGSLSFSSEQIEAILDYFSVWRIFVWKIFSLVILRSSPPIYQSSAPHAMGTPMEFWTTEELEKVLCGLRVSQMAHTYEDLEAITHLLEEKQNDLELAAKIGKNLLDKNHELERRLSDAEKKLISTEDTISQLRHDLTVRDNLLQIYSRDHQDDDGTSVSSGWISPVPVIGSTSDSGDRFSLASVNFSHLNQKLRDLEEENYVLREERNRLTEKADQLDEHEGTLIRDCARQLTTAKRDISTLLDALAKKSDAFVNQQSEVTRLLTRGLDLENRVKQLAAENEMLVNRLQESQTSQQRLTAELGHMRDKYDECLSLFNEARAEVRLLRKRSRRAHLRPGYSPSQYTMGVHPVNSTPGLGGRGQCTYPQGLSDDSSSSLDMATGSEVAENSLASDLARTAAKDCAMNNVSRLFRAMDQARPMHERVESGCAGPSGPGKQLEYGPEDNVSSSGCFSGSEPSEKPSGRVHSHGACSRSRLADAPSHDVPTSPLKMFGVNDGTLKRHSWFGCPSNLDESLNPGRAGHPHSGLPLQNSLDDNMLLSDSQIPSSDPNTMYAQSYARFPQRLKLIKPLDGSEVLQQWQRLATPSFTRALFDAPLPGVRGRAGVAATNTDRRAMSVGAPGPWSSTDKPTSLRNEGEVFLSTCLCVFVLDLLVEKANL</sequence>
<feature type="domain" description="HAP1 N-terminal" evidence="6">
    <location>
        <begin position="122"/>
        <end position="534"/>
    </location>
</feature>
<feature type="coiled-coil region" evidence="4">
    <location>
        <begin position="306"/>
        <end position="340"/>
    </location>
</feature>
<keyword evidence="8" id="KW-1185">Reference proteome</keyword>
<dbReference type="InterPro" id="IPR006933">
    <property type="entry name" value="HAP1_N"/>
</dbReference>
<dbReference type="GO" id="GO:0031410">
    <property type="term" value="C:cytoplasmic vesicle"/>
    <property type="evidence" value="ECO:0007669"/>
    <property type="project" value="TreeGrafter"/>
</dbReference>
<feature type="compositionally biased region" description="Polar residues" evidence="5">
    <location>
        <begin position="545"/>
        <end position="560"/>
    </location>
</feature>
<dbReference type="Proteomes" id="UP000728185">
    <property type="component" value="Unassembled WGS sequence"/>
</dbReference>
<dbReference type="OrthoDB" id="10067624at2759"/>
<dbReference type="SMART" id="SM01424">
    <property type="entry name" value="HAP1_N"/>
    <property type="match status" value="1"/>
</dbReference>
<evidence type="ECO:0000256" key="3">
    <source>
        <dbReference type="ARBA" id="ARBA00023128"/>
    </source>
</evidence>
<feature type="non-terminal residue" evidence="7">
    <location>
        <position position="1"/>
    </location>
</feature>
<evidence type="ECO:0000256" key="2">
    <source>
        <dbReference type="ARBA" id="ARBA00023054"/>
    </source>
</evidence>
<comment type="subcellular location">
    <subcellularLocation>
        <location evidence="1">Mitochondrion</location>
    </subcellularLocation>
</comment>
<feature type="compositionally biased region" description="Low complexity" evidence="5">
    <location>
        <begin position="574"/>
        <end position="583"/>
    </location>
</feature>
<proteinExistence type="predicted"/>
<protein>
    <submittedName>
        <fullName evidence="7">Trafficking kinesin-binding protein 1</fullName>
    </submittedName>
</protein>
<dbReference type="PANTHER" id="PTHR15751">
    <property type="entry name" value="TRAFFICKING KINESIN-BINDING PROTEIN"/>
    <property type="match status" value="1"/>
</dbReference>
<dbReference type="Pfam" id="PF04849">
    <property type="entry name" value="HAP1_N"/>
    <property type="match status" value="1"/>
</dbReference>
<dbReference type="PANTHER" id="PTHR15751:SF12">
    <property type="entry name" value="TRAFFICKING KINESIN-BINDING PROTEIN MILT"/>
    <property type="match status" value="1"/>
</dbReference>
<dbReference type="EMBL" id="LUCM01007866">
    <property type="protein sequence ID" value="KAA0189277.1"/>
    <property type="molecule type" value="Genomic_DNA"/>
</dbReference>
<keyword evidence="2 4" id="KW-0175">Coiled coil</keyword>
<feature type="coiled-coil region" evidence="4">
    <location>
        <begin position="391"/>
        <end position="428"/>
    </location>
</feature>
<comment type="caution">
    <text evidence="7">The sequence shown here is derived from an EMBL/GenBank/DDBJ whole genome shotgun (WGS) entry which is preliminary data.</text>
</comment>
<dbReference type="InterPro" id="IPR051946">
    <property type="entry name" value="Intracell_Traff-Reg"/>
</dbReference>
<evidence type="ECO:0000256" key="4">
    <source>
        <dbReference type="SAM" id="Coils"/>
    </source>
</evidence>
<reference evidence="7" key="1">
    <citation type="submission" date="2019-05" db="EMBL/GenBank/DDBJ databases">
        <title>Annotation for the trematode Fasciolopsis buski.</title>
        <authorList>
            <person name="Choi Y.-J."/>
        </authorList>
    </citation>
    <scope>NUCLEOTIDE SEQUENCE</scope>
    <source>
        <strain evidence="7">HT</strain>
        <tissue evidence="7">Whole worm</tissue>
    </source>
</reference>
<evidence type="ECO:0000256" key="1">
    <source>
        <dbReference type="ARBA" id="ARBA00004173"/>
    </source>
</evidence>
<feature type="compositionally biased region" description="Low complexity" evidence="5">
    <location>
        <begin position="652"/>
        <end position="661"/>
    </location>
</feature>
<evidence type="ECO:0000313" key="8">
    <source>
        <dbReference type="Proteomes" id="UP000728185"/>
    </source>
</evidence>
<dbReference type="AlphaFoldDB" id="A0A8E0RPM8"/>
<dbReference type="GO" id="GO:0017022">
    <property type="term" value="F:myosin binding"/>
    <property type="evidence" value="ECO:0007669"/>
    <property type="project" value="TreeGrafter"/>
</dbReference>
<gene>
    <name evidence="7" type="ORF">FBUS_04464</name>
</gene>
<evidence type="ECO:0000259" key="6">
    <source>
        <dbReference type="SMART" id="SM01424"/>
    </source>
</evidence>
<feature type="region of interest" description="Disordered" evidence="5">
    <location>
        <begin position="720"/>
        <end position="755"/>
    </location>
</feature>